<reference evidence="8" key="1">
    <citation type="submission" date="2024-01" db="EMBL/GenBank/DDBJ databases">
        <title>Genome sequence of Mycoplasma ciconiae type strain DSM 25251.</title>
        <authorList>
            <person name="Spergser J."/>
        </authorList>
    </citation>
    <scope>NUCLEOTIDE SEQUENCE [LARGE SCALE GENOMIC DNA]</scope>
    <source>
        <strain evidence="8">DSM 25251</strain>
    </source>
</reference>
<evidence type="ECO:0000313" key="9">
    <source>
        <dbReference type="Proteomes" id="UP001344817"/>
    </source>
</evidence>
<keyword evidence="5 7" id="KW-1133">Transmembrane helix</keyword>
<evidence type="ECO:0000256" key="6">
    <source>
        <dbReference type="ARBA" id="ARBA00023136"/>
    </source>
</evidence>
<proteinExistence type="inferred from homology"/>
<dbReference type="EMBL" id="JAZDWZ010000009">
    <property type="protein sequence ID" value="MEE3928519.1"/>
    <property type="molecule type" value="Genomic_DNA"/>
</dbReference>
<evidence type="ECO:0000256" key="7">
    <source>
        <dbReference type="HAMAP-Rule" id="MF_01147"/>
    </source>
</evidence>
<name>A0ABU7MLX2_9BACT</name>
<gene>
    <name evidence="7 8" type="primary">lgt</name>
    <name evidence="8" type="ORF">V2E24_02930</name>
</gene>
<comment type="caution">
    <text evidence="8">The sequence shown here is derived from an EMBL/GenBank/DDBJ whole genome shotgun (WGS) entry which is preliminary data.</text>
</comment>
<dbReference type="EC" id="2.5.1.145" evidence="7"/>
<feature type="transmembrane region" description="Helical" evidence="7">
    <location>
        <begin position="33"/>
        <end position="54"/>
    </location>
</feature>
<comment type="similarity">
    <text evidence="1 7">Belongs to the Lgt family.</text>
</comment>
<comment type="pathway">
    <text evidence="7">Protein modification; lipoprotein biosynthesis (diacylglyceryl transfer).</text>
</comment>
<dbReference type="GO" id="GO:0008961">
    <property type="term" value="F:phosphatidylglycerol-prolipoprotein diacylglyceryl transferase activity"/>
    <property type="evidence" value="ECO:0007669"/>
    <property type="project" value="UniProtKB-EC"/>
</dbReference>
<evidence type="ECO:0000256" key="3">
    <source>
        <dbReference type="ARBA" id="ARBA00022679"/>
    </source>
</evidence>
<dbReference type="NCBIfam" id="TIGR00544">
    <property type="entry name" value="lgt"/>
    <property type="match status" value="1"/>
</dbReference>
<dbReference type="Pfam" id="PF01790">
    <property type="entry name" value="LGT"/>
    <property type="match status" value="1"/>
</dbReference>
<evidence type="ECO:0000256" key="1">
    <source>
        <dbReference type="ARBA" id="ARBA00007150"/>
    </source>
</evidence>
<dbReference type="RefSeq" id="WP_330500932.1">
    <property type="nucleotide sequence ID" value="NZ_JAZDWZ010000009.1"/>
</dbReference>
<keyword evidence="4 7" id="KW-0812">Transmembrane</keyword>
<organism evidence="8 9">
    <name type="scientific">Mycoplasmopsis ciconiae</name>
    <dbReference type="NCBI Taxonomy" id="561067"/>
    <lineage>
        <taxon>Bacteria</taxon>
        <taxon>Bacillati</taxon>
        <taxon>Mycoplasmatota</taxon>
        <taxon>Mycoplasmoidales</taxon>
        <taxon>Metamycoplasmataceae</taxon>
        <taxon>Mycoplasmopsis</taxon>
    </lineage>
</organism>
<keyword evidence="9" id="KW-1185">Reference proteome</keyword>
<accession>A0ABU7MLX2</accession>
<feature type="transmembrane region" description="Helical" evidence="7">
    <location>
        <begin position="63"/>
        <end position="82"/>
    </location>
</feature>
<evidence type="ECO:0000256" key="5">
    <source>
        <dbReference type="ARBA" id="ARBA00022989"/>
    </source>
</evidence>
<feature type="transmembrane region" description="Helical" evidence="7">
    <location>
        <begin position="203"/>
        <end position="222"/>
    </location>
</feature>
<keyword evidence="3 7" id="KW-0808">Transferase</keyword>
<dbReference type="Proteomes" id="UP001344817">
    <property type="component" value="Unassembled WGS sequence"/>
</dbReference>
<dbReference type="InterPro" id="IPR001640">
    <property type="entry name" value="Lgt"/>
</dbReference>
<dbReference type="PROSITE" id="PS01311">
    <property type="entry name" value="LGT"/>
    <property type="match status" value="1"/>
</dbReference>
<feature type="transmembrane region" description="Helical" evidence="7">
    <location>
        <begin position="135"/>
        <end position="154"/>
    </location>
</feature>
<dbReference type="HAMAP" id="MF_01147">
    <property type="entry name" value="Lgt"/>
    <property type="match status" value="1"/>
</dbReference>
<comment type="catalytic activity">
    <reaction evidence="7">
        <text>L-cysteinyl-[prolipoprotein] + a 1,2-diacyl-sn-glycero-3-phospho-(1'-sn-glycerol) = an S-1,2-diacyl-sn-glyceryl-L-cysteinyl-[prolipoprotein] + sn-glycerol 1-phosphate + H(+)</text>
        <dbReference type="Rhea" id="RHEA:56712"/>
        <dbReference type="Rhea" id="RHEA-COMP:14679"/>
        <dbReference type="Rhea" id="RHEA-COMP:14680"/>
        <dbReference type="ChEBI" id="CHEBI:15378"/>
        <dbReference type="ChEBI" id="CHEBI:29950"/>
        <dbReference type="ChEBI" id="CHEBI:57685"/>
        <dbReference type="ChEBI" id="CHEBI:64716"/>
        <dbReference type="ChEBI" id="CHEBI:140658"/>
        <dbReference type="EC" id="2.5.1.145"/>
    </reaction>
</comment>
<feature type="binding site" evidence="7">
    <location>
        <position position="152"/>
    </location>
    <ligand>
        <name>a 1,2-diacyl-sn-glycero-3-phospho-(1'-sn-glycerol)</name>
        <dbReference type="ChEBI" id="CHEBI:64716"/>
    </ligand>
</feature>
<keyword evidence="6 7" id="KW-0472">Membrane</keyword>
<feature type="transmembrane region" description="Helical" evidence="7">
    <location>
        <begin position="257"/>
        <end position="280"/>
    </location>
</feature>
<feature type="transmembrane region" description="Helical" evidence="7">
    <location>
        <begin position="234"/>
        <end position="251"/>
    </location>
</feature>
<comment type="function">
    <text evidence="7">Catalyzes the transfer of the diacylglyceryl group from phosphatidylglycerol to the sulfhydryl group of the N-terminal cysteine of a prolipoprotein, the first step in the formation of mature lipoproteins.</text>
</comment>
<sequence length="333" mass="38175">MINNLAAAWVPSAAIRANTPSYIFQTSFFDLRVYSLMLMLGILCSVLTILFFWIRAKYKIETLLTFVLITIPLSLLGSRLGYIIEALIYENEPFKGSAWYRIWDGGLSIQGGIILAVIGDLIYGYTKRSEIDMRLVANYIIPTILIGQFVGRFGNYANHEVYGKIDWSGNSVLIFGKSFATNMYISDSLSDSLGLEGAYRYPLFLYEALFSLFGYIILVWVINLFGLSKPGTTASLYFVYYGVVRIVMEPMRQEAFGYYSVLSFMFILFGLLAFIYFQFLSLVEYIKVKKGYYYDYVIMHQSAYIDYVNATSFKAFYYKLISHLTKNKKTKTA</sequence>
<evidence type="ECO:0000313" key="8">
    <source>
        <dbReference type="EMBL" id="MEE3928519.1"/>
    </source>
</evidence>
<evidence type="ECO:0000256" key="2">
    <source>
        <dbReference type="ARBA" id="ARBA00022475"/>
    </source>
</evidence>
<comment type="subcellular location">
    <subcellularLocation>
        <location evidence="7">Cell membrane</location>
        <topology evidence="7">Multi-pass membrane protein</topology>
    </subcellularLocation>
</comment>
<dbReference type="PANTHER" id="PTHR30589:SF0">
    <property type="entry name" value="PHOSPHATIDYLGLYCEROL--PROLIPOPROTEIN DIACYLGLYCERYL TRANSFERASE"/>
    <property type="match status" value="1"/>
</dbReference>
<feature type="transmembrane region" description="Helical" evidence="7">
    <location>
        <begin position="102"/>
        <end position="123"/>
    </location>
</feature>
<protein>
    <recommendedName>
        <fullName evidence="7">Phosphatidylglycerol--prolipoprotein diacylglyceryl transferase</fullName>
        <ecNumber evidence="7">2.5.1.145</ecNumber>
    </recommendedName>
</protein>
<keyword evidence="2 7" id="KW-1003">Cell membrane</keyword>
<dbReference type="PANTHER" id="PTHR30589">
    <property type="entry name" value="PROLIPOPROTEIN DIACYLGLYCERYL TRANSFERASE"/>
    <property type="match status" value="1"/>
</dbReference>
<evidence type="ECO:0000256" key="4">
    <source>
        <dbReference type="ARBA" id="ARBA00022692"/>
    </source>
</evidence>